<protein>
    <recommendedName>
        <fullName evidence="3">Guanylate cyclase domain-containing protein</fullName>
    </recommendedName>
</protein>
<feature type="transmembrane region" description="Helical" evidence="2">
    <location>
        <begin position="83"/>
        <end position="102"/>
    </location>
</feature>
<accession>A0A7S0HK13</accession>
<dbReference type="EMBL" id="HBEO01017580">
    <property type="protein sequence ID" value="CAD8486812.1"/>
    <property type="molecule type" value="Transcribed_RNA"/>
</dbReference>
<dbReference type="PROSITE" id="PS50125">
    <property type="entry name" value="GUANYLATE_CYCLASE_2"/>
    <property type="match status" value="1"/>
</dbReference>
<dbReference type="GO" id="GO:0035556">
    <property type="term" value="P:intracellular signal transduction"/>
    <property type="evidence" value="ECO:0007669"/>
    <property type="project" value="InterPro"/>
</dbReference>
<gene>
    <name evidence="4" type="ORF">HPHI1048_LOCUS11937</name>
</gene>
<dbReference type="InterPro" id="IPR001054">
    <property type="entry name" value="A/G_cyclase"/>
</dbReference>
<dbReference type="PANTHER" id="PTHR43336">
    <property type="entry name" value="OXYGEN SENSOR HISTIDINE KINASE RESPONSE REGULATOR DEVS/DOSS"/>
    <property type="match status" value="1"/>
</dbReference>
<dbReference type="CDD" id="cd07302">
    <property type="entry name" value="CHD"/>
    <property type="match status" value="1"/>
</dbReference>
<dbReference type="GO" id="GO:0009190">
    <property type="term" value="P:cyclic nucleotide biosynthetic process"/>
    <property type="evidence" value="ECO:0007669"/>
    <property type="project" value="InterPro"/>
</dbReference>
<sequence>MQQEGDKNDHQDAMIAKKISKGKKKKSVLDKDKKNLSVAIPDFVQKNASFKLNKKGSALNLAEAPKKSLTSRQLALKFTEHKYFVTVMMFATFGALFGTDLWEFCGPPPIETDFIIYSIMAVCFFVFLLEFSLLTWSKDGYSLSFFWWLDLLAAISLLPDALMAAQIDLITLLGGGTSMLTITRAGRAARAGTRAVRIISVLKKQYEARRDKAKGIVKQEDGEEQESMIGGKLGDGITEKVIVIVTLMLISNELFNLLVFVTETDFHLTLLNLENFYIACGASKEHRGCSHIRTNCTAHPASSDPTCHFNLYLRQVVADHNGERECGSAVEEATVKACRLELFDRSYDWTTYSFQGPCQVQQLRQLRLLGHDLFCNADAVASLRTIVNERIVAELPSSDSLLVFDNVPFARGEAIVSILQVCFIIVILGTSSYLFQRDSDQLVIGPLSRMAKVVETLLANPLAQIEETEGGDYETDFVERAIKKFGKLLQIAFGEAGSEIIGKNNMDSDGAVNPMVAGRKMQAIFGFAIIRAFTDCTECLQEEVMLFVNTIADILHRSVKKEKGAPNKNIGDAFLLAWRLPDAANLSAPHDDIAECALRACVRTCVETQASDSLRRMTENPKIQERIPGYTTSMGYGLHVGWAIEGAIGSMLKIDASYLSPNVNLAARLETGTNQFGVDILISEQVFSMIRPDVQKLLRKIDCVTMKGSTQPIALYTYDVPRVTANTIEELYKEAEEEEEEFDFWDYFRPLTSTTYRKRHADAVQLYLEGNWLEAKKSFELCLLEWADDGPSKVVMNFMRGRNFRPPDDWQGFRVLTSK</sequence>
<organism evidence="4">
    <name type="scientific">Hanusia phi</name>
    <dbReference type="NCBI Taxonomy" id="3032"/>
    <lineage>
        <taxon>Eukaryota</taxon>
        <taxon>Cryptophyceae</taxon>
        <taxon>Pyrenomonadales</taxon>
        <taxon>Geminigeraceae</taxon>
        <taxon>Hanusia</taxon>
    </lineage>
</organism>
<proteinExistence type="predicted"/>
<feature type="transmembrane region" description="Helical" evidence="2">
    <location>
        <begin position="114"/>
        <end position="133"/>
    </location>
</feature>
<reference evidence="4" key="1">
    <citation type="submission" date="2021-01" db="EMBL/GenBank/DDBJ databases">
        <authorList>
            <person name="Corre E."/>
            <person name="Pelletier E."/>
            <person name="Niang G."/>
            <person name="Scheremetjew M."/>
            <person name="Finn R."/>
            <person name="Kale V."/>
            <person name="Holt S."/>
            <person name="Cochrane G."/>
            <person name="Meng A."/>
            <person name="Brown T."/>
            <person name="Cohen L."/>
        </authorList>
    </citation>
    <scope>NUCLEOTIDE SEQUENCE</scope>
    <source>
        <strain evidence="4">CCMP325</strain>
    </source>
</reference>
<feature type="region of interest" description="Disordered" evidence="1">
    <location>
        <begin position="1"/>
        <end position="28"/>
    </location>
</feature>
<dbReference type="Gene3D" id="3.30.70.1230">
    <property type="entry name" value="Nucleotide cyclase"/>
    <property type="match status" value="1"/>
</dbReference>
<evidence type="ECO:0000313" key="4">
    <source>
        <dbReference type="EMBL" id="CAD8486812.1"/>
    </source>
</evidence>
<dbReference type="AlphaFoldDB" id="A0A7S0HK13"/>
<feature type="domain" description="Guanylate cyclase" evidence="3">
    <location>
        <begin position="524"/>
        <end position="670"/>
    </location>
</feature>
<name>A0A7S0HK13_9CRYP</name>
<dbReference type="PANTHER" id="PTHR43336:SF3">
    <property type="entry name" value="GUANYLATE CYCLASE DOMAIN-CONTAINING PROTEIN"/>
    <property type="match status" value="1"/>
</dbReference>
<keyword evidence="2" id="KW-1133">Transmembrane helix</keyword>
<keyword evidence="2" id="KW-0472">Membrane</keyword>
<feature type="compositionally biased region" description="Basic and acidic residues" evidence="1">
    <location>
        <begin position="1"/>
        <end position="12"/>
    </location>
</feature>
<dbReference type="Pfam" id="PF00211">
    <property type="entry name" value="Guanylate_cyc"/>
    <property type="match status" value="1"/>
</dbReference>
<keyword evidence="2" id="KW-0812">Transmembrane</keyword>
<evidence type="ECO:0000259" key="3">
    <source>
        <dbReference type="PROSITE" id="PS50125"/>
    </source>
</evidence>
<evidence type="ECO:0000256" key="1">
    <source>
        <dbReference type="SAM" id="MobiDB-lite"/>
    </source>
</evidence>
<dbReference type="SUPFAM" id="SSF55073">
    <property type="entry name" value="Nucleotide cyclase"/>
    <property type="match status" value="1"/>
</dbReference>
<feature type="transmembrane region" description="Helical" evidence="2">
    <location>
        <begin position="145"/>
        <end position="167"/>
    </location>
</feature>
<evidence type="ECO:0000256" key="2">
    <source>
        <dbReference type="SAM" id="Phobius"/>
    </source>
</evidence>
<dbReference type="InterPro" id="IPR029787">
    <property type="entry name" value="Nucleotide_cyclase"/>
</dbReference>